<feature type="region of interest" description="Disordered" evidence="1">
    <location>
        <begin position="872"/>
        <end position="977"/>
    </location>
</feature>
<evidence type="ECO:0000256" key="1">
    <source>
        <dbReference type="SAM" id="MobiDB-lite"/>
    </source>
</evidence>
<organism evidence="2 3">
    <name type="scientific">Mycena maculata</name>
    <dbReference type="NCBI Taxonomy" id="230809"/>
    <lineage>
        <taxon>Eukaryota</taxon>
        <taxon>Fungi</taxon>
        <taxon>Dikarya</taxon>
        <taxon>Basidiomycota</taxon>
        <taxon>Agaricomycotina</taxon>
        <taxon>Agaricomycetes</taxon>
        <taxon>Agaricomycetidae</taxon>
        <taxon>Agaricales</taxon>
        <taxon>Marasmiineae</taxon>
        <taxon>Mycenaceae</taxon>
        <taxon>Mycena</taxon>
    </lineage>
</organism>
<accession>A0AAD7IYT6</accession>
<feature type="region of interest" description="Disordered" evidence="1">
    <location>
        <begin position="361"/>
        <end position="418"/>
    </location>
</feature>
<name>A0AAD7IYT6_9AGAR</name>
<evidence type="ECO:0000313" key="2">
    <source>
        <dbReference type="EMBL" id="KAJ7752180.1"/>
    </source>
</evidence>
<feature type="compositionally biased region" description="Polar residues" evidence="1">
    <location>
        <begin position="362"/>
        <end position="380"/>
    </location>
</feature>
<feature type="compositionally biased region" description="Pro residues" evidence="1">
    <location>
        <begin position="406"/>
        <end position="418"/>
    </location>
</feature>
<comment type="caution">
    <text evidence="2">The sequence shown here is derived from an EMBL/GenBank/DDBJ whole genome shotgun (WGS) entry which is preliminary data.</text>
</comment>
<reference evidence="2" key="1">
    <citation type="submission" date="2023-03" db="EMBL/GenBank/DDBJ databases">
        <title>Massive genome expansion in bonnet fungi (Mycena s.s.) driven by repeated elements and novel gene families across ecological guilds.</title>
        <authorList>
            <consortium name="Lawrence Berkeley National Laboratory"/>
            <person name="Harder C.B."/>
            <person name="Miyauchi S."/>
            <person name="Viragh M."/>
            <person name="Kuo A."/>
            <person name="Thoen E."/>
            <person name="Andreopoulos B."/>
            <person name="Lu D."/>
            <person name="Skrede I."/>
            <person name="Drula E."/>
            <person name="Henrissat B."/>
            <person name="Morin E."/>
            <person name="Kohler A."/>
            <person name="Barry K."/>
            <person name="LaButti K."/>
            <person name="Morin E."/>
            <person name="Salamov A."/>
            <person name="Lipzen A."/>
            <person name="Mereny Z."/>
            <person name="Hegedus B."/>
            <person name="Baldrian P."/>
            <person name="Stursova M."/>
            <person name="Weitz H."/>
            <person name="Taylor A."/>
            <person name="Grigoriev I.V."/>
            <person name="Nagy L.G."/>
            <person name="Martin F."/>
            <person name="Kauserud H."/>
        </authorList>
    </citation>
    <scope>NUCLEOTIDE SEQUENCE</scope>
    <source>
        <strain evidence="2">CBHHK188m</strain>
    </source>
</reference>
<protein>
    <submittedName>
        <fullName evidence="2">Uncharacterized protein</fullName>
    </submittedName>
</protein>
<feature type="compositionally biased region" description="Acidic residues" evidence="1">
    <location>
        <begin position="924"/>
        <end position="933"/>
    </location>
</feature>
<gene>
    <name evidence="2" type="ORF">DFH07DRAFT_774466</name>
</gene>
<proteinExistence type="predicted"/>
<feature type="compositionally biased region" description="Low complexity" evidence="1">
    <location>
        <begin position="386"/>
        <end position="395"/>
    </location>
</feature>
<keyword evidence="3" id="KW-1185">Reference proteome</keyword>
<dbReference type="Proteomes" id="UP001215280">
    <property type="component" value="Unassembled WGS sequence"/>
</dbReference>
<sequence length="1410" mass="155039">MSTSSIALTPRGQCTQCGGCAGWVVITWDPGLRANGPRYASVLVCLKYCLTQRNALTRLLFPRMNIGHCPWEIHTLCECTATWLAHAQLMEGLAPTSLVVAPAVSHPPPAAAPTVPVASGQPVMDAFLGVPAPVQGSAGTRRIASIARTLPGGPFSSLSNHSGPQRAFPAASSNPLVDVDVVCWPECVDKHYDPPDHPTSPIKIKNSDIKKYALRLEECKLTFQVQVPGQGRTSPAEFSRQLQAHFTAHNLTMPPFPADYDAGTPDDLDGQLWVLLQCSKQRDIYTLSEHSPWAIIGCRFGHPSGPIARFATPGAPPLSGLHPCYGLRVLGSLPTPQAAHRNDPEDVDCYDGYCPAPDMASLLSNLPNTRPQTPPSQATLTRRRSQQSPSAASPARRVDQEEPQPPEDTAPPPPPVRPPLVALVRGVDFLDGLKITSWQTSVANAVRPLPEHVPLVYILGRTVHAVAQYFVDLLLHLENLKHDPSAVFVMHDPAIQDDGIISSRDHIQLQSFFLPVRTVAIGAREVTTPTGETEHVHVTTGVGPERAALREGCQVLASHYHYWQQAAGSHMFRPILTPVDDPIQEHINTFRAHGTFLALHCYLLRQGPLPISIWVLRALVEGRQSMLIPKHILLHLDPGAYDILAPWYDFHQDTPVPLPSDASHPLRQFILEYMPDIQPNLIRNSRTHQEHEAWVISAFATILLGHPSPWTHPEFLVLMDGFNIWLRRLQFAETIRSLEPLPFLVTIYDKRIKAVEDVTQHLAFSVVTRASDKTTSYFVKLFKIRLEHYLSGVGHPLELRRDIVSDDEFTANRYNALLRANLVLVSGTDSDLLPIEDRWQIQFRFQGHNVTERSHGFRSRVKHLSWLVTAMPRRRRQGSRARSPAAHSPTRTVSPPRRNPSRARRNPRRPDSPISYAAHGAIEEVPDSEEEGEDVAHASSQQQEREPSVEILNSPPGGRTEEDDDDSTVLPDRGPPELTYRQQVDLLIAEIHRLQGPTASPVLSGPAAPLVPPAVRSEDEGDTPEGASMLESTSVEAPGDTAEGGVNAVLTKTMLTSSPVEGGRTFTQKLPTSIPPDSTLIERLSTGQLGRMLNGLDRTKFFVGTSDFPVDVTGDFMNYLYRFHDLGLNGSLGALETGEDAGLATITPVPYSPIRSTLLANLGMSDHTPVYTIYIYHQDASSALESGPPAALLLTPIIHSHLPETNPTPTLATSVPPAPNLPVAVPAIESEMYVDPAVAAYLRNRFATRLQSIVHAGNASGYGTGYRHCMQEKHFMVICNMLGLDLAQRRFAPIQVNNLAISYHDVVQTAGLNKKTFATARTAVGRAREARRRLGWYFSSQNVPAVPLGDDLEVRLERVNKILKAMLGKSDIDDHFLSDETGSVEAEAIKLSFERLKADTSLVLQSLTMY</sequence>
<evidence type="ECO:0000313" key="3">
    <source>
        <dbReference type="Proteomes" id="UP001215280"/>
    </source>
</evidence>
<dbReference type="EMBL" id="JARJLG010000075">
    <property type="protein sequence ID" value="KAJ7752180.1"/>
    <property type="molecule type" value="Genomic_DNA"/>
</dbReference>